<feature type="region of interest" description="Disordered" evidence="1">
    <location>
        <begin position="512"/>
        <end position="543"/>
    </location>
</feature>
<dbReference type="OrthoDB" id="5932567at2"/>
<reference evidence="3 4" key="1">
    <citation type="submission" date="2012-04" db="EMBL/GenBank/DDBJ databases">
        <title>Complete genome of Rhodanobacter sp. 2APBS1.</title>
        <authorList>
            <consortium name="US DOE Joint Genome Institute"/>
            <person name="Huntemann M."/>
            <person name="Wei C.-L."/>
            <person name="Han J."/>
            <person name="Detter J.C."/>
            <person name="Han C."/>
            <person name="Tapia R."/>
            <person name="Munk A.C.C."/>
            <person name="Chen A."/>
            <person name="Krypides N."/>
            <person name="Mavromatis K."/>
            <person name="Markowitz V."/>
            <person name="Szeto E."/>
            <person name="Ivanova N."/>
            <person name="Mikhailova N."/>
            <person name="Ovchinnikova G."/>
            <person name="Pagani I."/>
            <person name="Pati A."/>
            <person name="Goodwin L."/>
            <person name="Peters L."/>
            <person name="Pitluck S."/>
            <person name="Woyke T."/>
            <person name="Prakash O."/>
            <person name="Elkins J."/>
            <person name="Brown S."/>
            <person name="Palumbo A."/>
            <person name="Hemme C."/>
            <person name="Zhou J."/>
            <person name="Watson D."/>
            <person name="Jardine P."/>
            <person name="Kostka J."/>
            <person name="Green S."/>
        </authorList>
    </citation>
    <scope>NUCLEOTIDE SEQUENCE [LARGE SCALE GENOMIC DNA]</scope>
    <source>
        <strain evidence="3 4">2APBS1</strain>
    </source>
</reference>
<dbReference type="KEGG" id="rhd:R2APBS1_2624"/>
<dbReference type="AlphaFoldDB" id="M4NHX6"/>
<evidence type="ECO:0000313" key="4">
    <source>
        <dbReference type="Proteomes" id="UP000011859"/>
    </source>
</evidence>
<dbReference type="RefSeq" id="WP_015448228.1">
    <property type="nucleotide sequence ID" value="NC_020541.1"/>
</dbReference>
<evidence type="ECO:0000313" key="3">
    <source>
        <dbReference type="EMBL" id="AGG89707.1"/>
    </source>
</evidence>
<keyword evidence="4" id="KW-1185">Reference proteome</keyword>
<name>M4NHX6_9GAMM</name>
<protein>
    <submittedName>
        <fullName evidence="3">Uncharacterized protein</fullName>
    </submittedName>
</protein>
<dbReference type="EMBL" id="CP003470">
    <property type="protein sequence ID" value="AGG89707.1"/>
    <property type="molecule type" value="Genomic_DNA"/>
</dbReference>
<dbReference type="Proteomes" id="UP000011859">
    <property type="component" value="Chromosome"/>
</dbReference>
<accession>M4NHX6</accession>
<feature type="signal peptide" evidence="2">
    <location>
        <begin position="1"/>
        <end position="20"/>
    </location>
</feature>
<dbReference type="PROSITE" id="PS51257">
    <property type="entry name" value="PROKAR_LIPOPROTEIN"/>
    <property type="match status" value="1"/>
</dbReference>
<organism evidence="3 4">
    <name type="scientific">Rhodanobacter denitrificans</name>
    <dbReference type="NCBI Taxonomy" id="666685"/>
    <lineage>
        <taxon>Bacteria</taxon>
        <taxon>Pseudomonadati</taxon>
        <taxon>Pseudomonadota</taxon>
        <taxon>Gammaproteobacteria</taxon>
        <taxon>Lysobacterales</taxon>
        <taxon>Rhodanobacteraceae</taxon>
        <taxon>Rhodanobacter</taxon>
    </lineage>
</organism>
<feature type="region of interest" description="Disordered" evidence="1">
    <location>
        <begin position="470"/>
        <end position="496"/>
    </location>
</feature>
<proteinExistence type="predicted"/>
<feature type="compositionally biased region" description="Polar residues" evidence="1">
    <location>
        <begin position="516"/>
        <end position="530"/>
    </location>
</feature>
<sequence precursor="true">MKTLLFIVAVAAAITLTGCAPDKHITEVKALAFSYPSNNVPDPNMTVDQALDYRKVCDSVKWKVDETEQHQTFVEYNCDYKNVKDSSFIANNLEEAKAKNPNATGAVRIGDVYQWVYGADGKPVLSYVTLRYQFANGTSKDVTQSDIVMGEFRLTGTGWMTTLMQQAVENTAIDYDHFYAQLYGKRIPPMPLPLIKPASPITKSTYANTVAALYPGKSPTEAAALAYRWIGSPVKVQGVNALGYPTQAATCNYSGETVDRQGRPSSAGTMQCDVTLNNGTRIGYDEAQFVSHLLPVDPKDVQTALRIMLGLTESRFHAGFVQLSPTKLLCASRLCFDRDGHVVGWAPDSVFTKETIIVLPPKVTFDAYGNDFTRYYPDRSPQEAMKAAMDELSPIGTSGMNTEGYPVYEVKCVSDNDCFHTKNGQLLPQSFGSPSRTAGYMFPVNPKDIGKNGIQCDTYFCKDGQGNIIGSNPDLHPSRSVTSTATPPLASAHVQPTPVTPVAPQVVNSAVAGLTGPSQPQTTPLAQAASSDEADQGGWPKMTPCIQKLQDKFTADQQKQNADTSTSLEQMQEWADVCKSLGQ</sequence>
<gene>
    <name evidence="3" type="ORF">R2APBS1_2624</name>
</gene>
<keyword evidence="2" id="KW-0732">Signal</keyword>
<dbReference type="HOGENOM" id="CLU_467594_0_0_6"/>
<evidence type="ECO:0000256" key="1">
    <source>
        <dbReference type="SAM" id="MobiDB-lite"/>
    </source>
</evidence>
<feature type="chain" id="PRO_5004056203" evidence="2">
    <location>
        <begin position="21"/>
        <end position="583"/>
    </location>
</feature>
<evidence type="ECO:0000256" key="2">
    <source>
        <dbReference type="SAM" id="SignalP"/>
    </source>
</evidence>